<dbReference type="InParanoid" id="B4KZJ8"/>
<reference evidence="8 9" key="1">
    <citation type="journal article" date="2007" name="Nature">
        <title>Evolution of genes and genomes on the Drosophila phylogeny.</title>
        <authorList>
            <consortium name="Drosophila 12 Genomes Consortium"/>
            <person name="Clark A.G."/>
            <person name="Eisen M.B."/>
            <person name="Smith D.R."/>
            <person name="Bergman C.M."/>
            <person name="Oliver B."/>
            <person name="Markow T.A."/>
            <person name="Kaufman T.C."/>
            <person name="Kellis M."/>
            <person name="Gelbart W."/>
            <person name="Iyer V.N."/>
            <person name="Pollard D.A."/>
            <person name="Sackton T.B."/>
            <person name="Larracuente A.M."/>
            <person name="Singh N.D."/>
            <person name="Abad J.P."/>
            <person name="Abt D.N."/>
            <person name="Adryan B."/>
            <person name="Aguade M."/>
            <person name="Akashi H."/>
            <person name="Anderson W.W."/>
            <person name="Aquadro C.F."/>
            <person name="Ardell D.H."/>
            <person name="Arguello R."/>
            <person name="Artieri C.G."/>
            <person name="Barbash D.A."/>
            <person name="Barker D."/>
            <person name="Barsanti P."/>
            <person name="Batterham P."/>
            <person name="Batzoglou S."/>
            <person name="Begun D."/>
            <person name="Bhutkar A."/>
            <person name="Blanco E."/>
            <person name="Bosak S.A."/>
            <person name="Bradley R.K."/>
            <person name="Brand A.D."/>
            <person name="Brent M.R."/>
            <person name="Brooks A.N."/>
            <person name="Brown R.H."/>
            <person name="Butlin R.K."/>
            <person name="Caggese C."/>
            <person name="Calvi B.R."/>
            <person name="Bernardo de Carvalho A."/>
            <person name="Caspi A."/>
            <person name="Castrezana S."/>
            <person name="Celniker S.E."/>
            <person name="Chang J.L."/>
            <person name="Chapple C."/>
            <person name="Chatterji S."/>
            <person name="Chinwalla A."/>
            <person name="Civetta A."/>
            <person name="Clifton S.W."/>
            <person name="Comeron J.M."/>
            <person name="Costello J.C."/>
            <person name="Coyne J.A."/>
            <person name="Daub J."/>
            <person name="David R.G."/>
            <person name="Delcher A.L."/>
            <person name="Delehaunty K."/>
            <person name="Do C.B."/>
            <person name="Ebling H."/>
            <person name="Edwards K."/>
            <person name="Eickbush T."/>
            <person name="Evans J.D."/>
            <person name="Filipski A."/>
            <person name="Findeiss S."/>
            <person name="Freyhult E."/>
            <person name="Fulton L."/>
            <person name="Fulton R."/>
            <person name="Garcia A.C."/>
            <person name="Gardiner A."/>
            <person name="Garfield D.A."/>
            <person name="Garvin B.E."/>
            <person name="Gibson G."/>
            <person name="Gilbert D."/>
            <person name="Gnerre S."/>
            <person name="Godfrey J."/>
            <person name="Good R."/>
            <person name="Gotea V."/>
            <person name="Gravely B."/>
            <person name="Greenberg A.J."/>
            <person name="Griffiths-Jones S."/>
            <person name="Gross S."/>
            <person name="Guigo R."/>
            <person name="Gustafson E.A."/>
            <person name="Haerty W."/>
            <person name="Hahn M.W."/>
            <person name="Halligan D.L."/>
            <person name="Halpern A.L."/>
            <person name="Halter G.M."/>
            <person name="Han M.V."/>
            <person name="Heger A."/>
            <person name="Hillier L."/>
            <person name="Hinrichs A.S."/>
            <person name="Holmes I."/>
            <person name="Hoskins R.A."/>
            <person name="Hubisz M.J."/>
            <person name="Hultmark D."/>
            <person name="Huntley M.A."/>
            <person name="Jaffe D.B."/>
            <person name="Jagadeeshan S."/>
            <person name="Jeck W.R."/>
            <person name="Johnson J."/>
            <person name="Jones C.D."/>
            <person name="Jordan W.C."/>
            <person name="Karpen G.H."/>
            <person name="Kataoka E."/>
            <person name="Keightley P.D."/>
            <person name="Kheradpour P."/>
            <person name="Kirkness E.F."/>
            <person name="Koerich L.B."/>
            <person name="Kristiansen K."/>
            <person name="Kudrna D."/>
            <person name="Kulathinal R.J."/>
            <person name="Kumar S."/>
            <person name="Kwok R."/>
            <person name="Lander E."/>
            <person name="Langley C.H."/>
            <person name="Lapoint R."/>
            <person name="Lazzaro B.P."/>
            <person name="Lee S.J."/>
            <person name="Levesque L."/>
            <person name="Li R."/>
            <person name="Lin C.F."/>
            <person name="Lin M.F."/>
            <person name="Lindblad-Toh K."/>
            <person name="Llopart A."/>
            <person name="Long M."/>
            <person name="Low L."/>
            <person name="Lozovsky E."/>
            <person name="Lu J."/>
            <person name="Luo M."/>
            <person name="Machado C.A."/>
            <person name="Makalowski W."/>
            <person name="Marzo M."/>
            <person name="Matsuda M."/>
            <person name="Matzkin L."/>
            <person name="McAllister B."/>
            <person name="McBride C.S."/>
            <person name="McKernan B."/>
            <person name="McKernan K."/>
            <person name="Mendez-Lago M."/>
            <person name="Minx P."/>
            <person name="Mollenhauer M.U."/>
            <person name="Montooth K."/>
            <person name="Mount S.M."/>
            <person name="Mu X."/>
            <person name="Myers E."/>
            <person name="Negre B."/>
            <person name="Newfeld S."/>
            <person name="Nielsen R."/>
            <person name="Noor M.A."/>
            <person name="O'Grady P."/>
            <person name="Pachter L."/>
            <person name="Papaceit M."/>
            <person name="Parisi M.J."/>
            <person name="Parisi M."/>
            <person name="Parts L."/>
            <person name="Pedersen J.S."/>
            <person name="Pesole G."/>
            <person name="Phillippy A.M."/>
            <person name="Ponting C.P."/>
            <person name="Pop M."/>
            <person name="Porcelli D."/>
            <person name="Powell J.R."/>
            <person name="Prohaska S."/>
            <person name="Pruitt K."/>
            <person name="Puig M."/>
            <person name="Quesneville H."/>
            <person name="Ram K.R."/>
            <person name="Rand D."/>
            <person name="Rasmussen M.D."/>
            <person name="Reed L.K."/>
            <person name="Reenan R."/>
            <person name="Reily A."/>
            <person name="Remington K.A."/>
            <person name="Rieger T.T."/>
            <person name="Ritchie M.G."/>
            <person name="Robin C."/>
            <person name="Rogers Y.H."/>
            <person name="Rohde C."/>
            <person name="Rozas J."/>
            <person name="Rubenfield M.J."/>
            <person name="Ruiz A."/>
            <person name="Russo S."/>
            <person name="Salzberg S.L."/>
            <person name="Sanchez-Gracia A."/>
            <person name="Saranga D.J."/>
            <person name="Sato H."/>
            <person name="Schaeffer S.W."/>
            <person name="Schatz M.C."/>
            <person name="Schlenke T."/>
            <person name="Schwartz R."/>
            <person name="Segarra C."/>
            <person name="Singh R.S."/>
            <person name="Sirot L."/>
            <person name="Sirota M."/>
            <person name="Sisneros N.B."/>
            <person name="Smith C.D."/>
            <person name="Smith T.F."/>
            <person name="Spieth J."/>
            <person name="Stage D.E."/>
            <person name="Stark A."/>
            <person name="Stephan W."/>
            <person name="Strausberg R.L."/>
            <person name="Strempel S."/>
            <person name="Sturgill D."/>
            <person name="Sutton G."/>
            <person name="Sutton G.G."/>
            <person name="Tao W."/>
            <person name="Teichmann S."/>
            <person name="Tobari Y.N."/>
            <person name="Tomimura Y."/>
            <person name="Tsolas J.M."/>
            <person name="Valente V.L."/>
            <person name="Venter E."/>
            <person name="Venter J.C."/>
            <person name="Vicario S."/>
            <person name="Vieira F.G."/>
            <person name="Vilella A.J."/>
            <person name="Villasante A."/>
            <person name="Walenz B."/>
            <person name="Wang J."/>
            <person name="Wasserman M."/>
            <person name="Watts T."/>
            <person name="Wilson D."/>
            <person name="Wilson R.K."/>
            <person name="Wing R.A."/>
            <person name="Wolfner M.F."/>
            <person name="Wong A."/>
            <person name="Wong G.K."/>
            <person name="Wu C.I."/>
            <person name="Wu G."/>
            <person name="Yamamoto D."/>
            <person name="Yang H.P."/>
            <person name="Yang S.P."/>
            <person name="Yorke J.A."/>
            <person name="Yoshida K."/>
            <person name="Zdobnov E."/>
            <person name="Zhang P."/>
            <person name="Zhang Y."/>
            <person name="Zimin A.V."/>
            <person name="Baldwin J."/>
            <person name="Abdouelleil A."/>
            <person name="Abdulkadir J."/>
            <person name="Abebe A."/>
            <person name="Abera B."/>
            <person name="Abreu J."/>
            <person name="Acer S.C."/>
            <person name="Aftuck L."/>
            <person name="Alexander A."/>
            <person name="An P."/>
            <person name="Anderson E."/>
            <person name="Anderson S."/>
            <person name="Arachi H."/>
            <person name="Azer M."/>
            <person name="Bachantsang P."/>
            <person name="Barry A."/>
            <person name="Bayul T."/>
            <person name="Berlin A."/>
            <person name="Bessette D."/>
            <person name="Bloom T."/>
            <person name="Blye J."/>
            <person name="Boguslavskiy L."/>
            <person name="Bonnet C."/>
            <person name="Boukhgalter B."/>
            <person name="Bourzgui I."/>
            <person name="Brown A."/>
            <person name="Cahill P."/>
            <person name="Channer S."/>
            <person name="Cheshatsang Y."/>
            <person name="Chuda L."/>
            <person name="Citroen M."/>
            <person name="Collymore A."/>
            <person name="Cooke P."/>
            <person name="Costello M."/>
            <person name="D'Aco K."/>
            <person name="Daza R."/>
            <person name="De Haan G."/>
            <person name="DeGray S."/>
            <person name="DeMaso C."/>
            <person name="Dhargay N."/>
            <person name="Dooley K."/>
            <person name="Dooley E."/>
            <person name="Doricent M."/>
            <person name="Dorje P."/>
            <person name="Dorjee K."/>
            <person name="Dupes A."/>
            <person name="Elong R."/>
            <person name="Falk J."/>
            <person name="Farina A."/>
            <person name="Faro S."/>
            <person name="Ferguson D."/>
            <person name="Fisher S."/>
            <person name="Foley C.D."/>
            <person name="Franke A."/>
            <person name="Friedrich D."/>
            <person name="Gadbois L."/>
            <person name="Gearin G."/>
            <person name="Gearin C.R."/>
            <person name="Giannoukos G."/>
            <person name="Goode T."/>
            <person name="Graham J."/>
            <person name="Grandbois E."/>
            <person name="Grewal S."/>
            <person name="Gyaltsen K."/>
            <person name="Hafez N."/>
            <person name="Hagos B."/>
            <person name="Hall J."/>
            <person name="Henson C."/>
            <person name="Hollinger A."/>
            <person name="Honan T."/>
            <person name="Huard M.D."/>
            <person name="Hughes L."/>
            <person name="Hurhula B."/>
            <person name="Husby M.E."/>
            <person name="Kamat A."/>
            <person name="Kanga B."/>
            <person name="Kashin S."/>
            <person name="Khazanovich D."/>
            <person name="Kisner P."/>
            <person name="Lance K."/>
            <person name="Lara M."/>
            <person name="Lee W."/>
            <person name="Lennon N."/>
            <person name="Letendre F."/>
            <person name="LeVine R."/>
            <person name="Lipovsky A."/>
            <person name="Liu X."/>
            <person name="Liu J."/>
            <person name="Liu S."/>
            <person name="Lokyitsang T."/>
            <person name="Lokyitsang Y."/>
            <person name="Lubonja R."/>
            <person name="Lui A."/>
            <person name="MacDonald P."/>
            <person name="Magnisalis V."/>
            <person name="Maru K."/>
            <person name="Matthews C."/>
            <person name="McCusker W."/>
            <person name="McDonough S."/>
            <person name="Mehta T."/>
            <person name="Meldrim J."/>
            <person name="Meneus L."/>
            <person name="Mihai O."/>
            <person name="Mihalev A."/>
            <person name="Mihova T."/>
            <person name="Mittelman R."/>
            <person name="Mlenga V."/>
            <person name="Montmayeur A."/>
            <person name="Mulrain L."/>
            <person name="Navidi A."/>
            <person name="Naylor J."/>
            <person name="Negash T."/>
            <person name="Nguyen T."/>
            <person name="Nguyen N."/>
            <person name="Nicol R."/>
            <person name="Norbu C."/>
            <person name="Norbu N."/>
            <person name="Novod N."/>
            <person name="O'Neill B."/>
            <person name="Osman S."/>
            <person name="Markiewicz E."/>
            <person name="Oyono O.L."/>
            <person name="Patti C."/>
            <person name="Phunkhang P."/>
            <person name="Pierre F."/>
            <person name="Priest M."/>
            <person name="Raghuraman S."/>
            <person name="Rege F."/>
            <person name="Reyes R."/>
            <person name="Rise C."/>
            <person name="Rogov P."/>
            <person name="Ross K."/>
            <person name="Ryan E."/>
            <person name="Settipalli S."/>
            <person name="Shea T."/>
            <person name="Sherpa N."/>
            <person name="Shi L."/>
            <person name="Shih D."/>
            <person name="Sparrow T."/>
            <person name="Spaulding J."/>
            <person name="Stalker J."/>
            <person name="Stange-Thomann N."/>
            <person name="Stavropoulos S."/>
            <person name="Stone C."/>
            <person name="Strader C."/>
            <person name="Tesfaye S."/>
            <person name="Thomson T."/>
            <person name="Thoulutsang Y."/>
            <person name="Thoulutsang D."/>
            <person name="Topham K."/>
            <person name="Topping I."/>
            <person name="Tsamla T."/>
            <person name="Vassiliev H."/>
            <person name="Vo A."/>
            <person name="Wangchuk T."/>
            <person name="Wangdi T."/>
            <person name="Weiand M."/>
            <person name="Wilkinson J."/>
            <person name="Wilson A."/>
            <person name="Yadav S."/>
            <person name="Young G."/>
            <person name="Yu Q."/>
            <person name="Zembek L."/>
            <person name="Zhong D."/>
            <person name="Zimmer A."/>
            <person name="Zwirko Z."/>
            <person name="Jaffe D.B."/>
            <person name="Alvarez P."/>
            <person name="Brockman W."/>
            <person name="Butler J."/>
            <person name="Chin C."/>
            <person name="Gnerre S."/>
            <person name="Grabherr M."/>
            <person name="Kleber M."/>
            <person name="Mauceli E."/>
            <person name="MacCallum I."/>
        </authorList>
    </citation>
    <scope>NUCLEOTIDE SEQUENCE [LARGE SCALE GENOMIC DNA]</scope>
    <source>
        <strain evidence="9">Tucson 15081-1352.22</strain>
    </source>
</reference>
<gene>
    <name evidence="8" type="primary">Dmoj\GI12387</name>
    <name evidence="8" type="ORF">Dmoj_GI12387</name>
</gene>
<dbReference type="CDD" id="cd00190">
    <property type="entry name" value="Tryp_SPc"/>
    <property type="match status" value="1"/>
</dbReference>
<evidence type="ECO:0000256" key="2">
    <source>
        <dbReference type="ARBA" id="ARBA00022801"/>
    </source>
</evidence>
<dbReference type="PANTHER" id="PTHR24252:SF7">
    <property type="entry name" value="HYALIN"/>
    <property type="match status" value="1"/>
</dbReference>
<evidence type="ECO:0000256" key="4">
    <source>
        <dbReference type="ARBA" id="ARBA00023157"/>
    </source>
</evidence>
<dbReference type="SMART" id="SM00020">
    <property type="entry name" value="Tryp_SPc"/>
    <property type="match status" value="1"/>
</dbReference>
<keyword evidence="6" id="KW-0732">Signal</keyword>
<feature type="chain" id="PRO_5002815029" description="Peptidase S1 domain-containing protein" evidence="6">
    <location>
        <begin position="17"/>
        <end position="266"/>
    </location>
</feature>
<dbReference type="Gene3D" id="2.40.10.10">
    <property type="entry name" value="Trypsin-like serine proteases"/>
    <property type="match status" value="1"/>
</dbReference>
<dbReference type="eggNOG" id="KOG3627">
    <property type="taxonomic scope" value="Eukaryota"/>
</dbReference>
<evidence type="ECO:0000313" key="8">
    <source>
        <dbReference type="EMBL" id="EDW17925.1"/>
    </source>
</evidence>
<dbReference type="InterPro" id="IPR043504">
    <property type="entry name" value="Peptidase_S1_PA_chymotrypsin"/>
</dbReference>
<evidence type="ECO:0000256" key="3">
    <source>
        <dbReference type="ARBA" id="ARBA00022825"/>
    </source>
</evidence>
<dbReference type="PROSITE" id="PS00134">
    <property type="entry name" value="TRYPSIN_HIS"/>
    <property type="match status" value="1"/>
</dbReference>
<dbReference type="InterPro" id="IPR033116">
    <property type="entry name" value="TRYPSIN_SER"/>
</dbReference>
<dbReference type="PROSITE" id="PS00135">
    <property type="entry name" value="TRYPSIN_SER"/>
    <property type="match status" value="1"/>
</dbReference>
<dbReference type="OrthoDB" id="5565075at2759"/>
<dbReference type="PRINTS" id="PR00722">
    <property type="entry name" value="CHYMOTRYPSIN"/>
</dbReference>
<keyword evidence="2 5" id="KW-0378">Hydrolase</keyword>
<evidence type="ECO:0000256" key="6">
    <source>
        <dbReference type="SAM" id="SignalP"/>
    </source>
</evidence>
<dbReference type="InterPro" id="IPR018114">
    <property type="entry name" value="TRYPSIN_HIS"/>
</dbReference>
<dbReference type="EMBL" id="CH933809">
    <property type="protein sequence ID" value="EDW17925.1"/>
    <property type="molecule type" value="Genomic_DNA"/>
</dbReference>
<dbReference type="FunCoup" id="B4KZJ8">
    <property type="interactions" value="1"/>
</dbReference>
<dbReference type="OMA" id="GNTSTWC"/>
<dbReference type="InterPro" id="IPR001254">
    <property type="entry name" value="Trypsin_dom"/>
</dbReference>
<keyword evidence="4" id="KW-1015">Disulfide bond</keyword>
<feature type="signal peptide" evidence="6">
    <location>
        <begin position="1"/>
        <end position="16"/>
    </location>
</feature>
<keyword evidence="3 5" id="KW-0720">Serine protease</keyword>
<name>B4KZJ8_DROMO</name>
<dbReference type="KEGG" id="dmo:Dmoj_GI12387"/>
<evidence type="ECO:0000259" key="7">
    <source>
        <dbReference type="PROSITE" id="PS50240"/>
    </source>
</evidence>
<dbReference type="GO" id="GO:0004252">
    <property type="term" value="F:serine-type endopeptidase activity"/>
    <property type="evidence" value="ECO:0007669"/>
    <property type="project" value="InterPro"/>
</dbReference>
<dbReference type="HOGENOM" id="CLU_006842_0_3_1"/>
<dbReference type="InterPro" id="IPR001314">
    <property type="entry name" value="Peptidase_S1A"/>
</dbReference>
<protein>
    <recommendedName>
        <fullName evidence="7">Peptidase S1 domain-containing protein</fullName>
    </recommendedName>
</protein>
<organism evidence="8 9">
    <name type="scientific">Drosophila mojavensis</name>
    <name type="common">Fruit fly</name>
    <dbReference type="NCBI Taxonomy" id="7230"/>
    <lineage>
        <taxon>Eukaryota</taxon>
        <taxon>Metazoa</taxon>
        <taxon>Ecdysozoa</taxon>
        <taxon>Arthropoda</taxon>
        <taxon>Hexapoda</taxon>
        <taxon>Insecta</taxon>
        <taxon>Pterygota</taxon>
        <taxon>Neoptera</taxon>
        <taxon>Endopterygota</taxon>
        <taxon>Diptera</taxon>
        <taxon>Brachycera</taxon>
        <taxon>Muscomorpha</taxon>
        <taxon>Ephydroidea</taxon>
        <taxon>Drosophilidae</taxon>
        <taxon>Drosophila</taxon>
    </lineage>
</organism>
<keyword evidence="1 5" id="KW-0645">Protease</keyword>
<evidence type="ECO:0000256" key="1">
    <source>
        <dbReference type="ARBA" id="ARBA00022670"/>
    </source>
</evidence>
<dbReference type="PANTHER" id="PTHR24252">
    <property type="entry name" value="ACROSIN-RELATED"/>
    <property type="match status" value="1"/>
</dbReference>
<proteinExistence type="predicted"/>
<feature type="domain" description="Peptidase S1" evidence="7">
    <location>
        <begin position="27"/>
        <end position="265"/>
    </location>
</feature>
<dbReference type="AlphaFoldDB" id="B4KZJ8"/>
<keyword evidence="9" id="KW-1185">Reference proteome</keyword>
<dbReference type="SUPFAM" id="SSF50494">
    <property type="entry name" value="Trypsin-like serine proteases"/>
    <property type="match status" value="1"/>
</dbReference>
<accession>B4KZJ8</accession>
<dbReference type="GO" id="GO:0006508">
    <property type="term" value="P:proteolysis"/>
    <property type="evidence" value="ECO:0007669"/>
    <property type="project" value="UniProtKB-KW"/>
</dbReference>
<dbReference type="MEROPS" id="S01.B07"/>
<dbReference type="FunFam" id="2.40.10.10:FF:000034">
    <property type="entry name" value="Eupolytin"/>
    <property type="match status" value="1"/>
</dbReference>
<dbReference type="Proteomes" id="UP000009192">
    <property type="component" value="Unassembled WGS sequence"/>
</dbReference>
<dbReference type="PhylomeDB" id="B4KZJ8"/>
<dbReference type="InterPro" id="IPR009003">
    <property type="entry name" value="Peptidase_S1_PA"/>
</dbReference>
<dbReference type="Pfam" id="PF00089">
    <property type="entry name" value="Trypsin"/>
    <property type="match status" value="1"/>
</dbReference>
<evidence type="ECO:0000313" key="9">
    <source>
        <dbReference type="Proteomes" id="UP000009192"/>
    </source>
</evidence>
<dbReference type="PROSITE" id="PS50240">
    <property type="entry name" value="TRYPSIN_DOM"/>
    <property type="match status" value="1"/>
</dbReference>
<evidence type="ECO:0000256" key="5">
    <source>
        <dbReference type="RuleBase" id="RU363034"/>
    </source>
</evidence>
<sequence>MMKLTALIVFLAVSLAQVELFTVSNRITNGEHAAVGQFPYQVGFNVSFGNSSTWCGGTLISHRWILTAAHCLDGAVNATAYLGALNITNELEPGQLRYQVHKSHMIVHANWTVSTVANDIALVQLPLAVEFTDRVRAAELPRGSNGSYSSYEQMTAYASGWGRYSDSANSTSSTLRFVAMPVMPQARCKLYWGGSLSEKMICMSTSSGKSTCQGDSGGPLIYKEDDNNYLIGITSFGLARDCEIGFPTIFTRVTSYLDWIWQHMNN</sequence>